<accession>A0A839ALN0</accession>
<dbReference type="AlphaFoldDB" id="A0A839ALN0"/>
<proteinExistence type="predicted"/>
<reference evidence="1 2" key="1">
    <citation type="submission" date="2020-07" db="EMBL/GenBank/DDBJ databases">
        <title>Bacterium isolated from marine sediment.</title>
        <authorList>
            <person name="Shang D."/>
            <person name="Du Z.-J."/>
        </authorList>
    </citation>
    <scope>NUCLEOTIDE SEQUENCE [LARGE SCALE GENOMIC DNA]</scope>
    <source>
        <strain evidence="1 2">S7007</strain>
    </source>
</reference>
<gene>
    <name evidence="1" type="ORF">H3Z83_02025</name>
</gene>
<evidence type="ECO:0000313" key="2">
    <source>
        <dbReference type="Proteomes" id="UP000563906"/>
    </source>
</evidence>
<comment type="caution">
    <text evidence="1">The sequence shown here is derived from an EMBL/GenBank/DDBJ whole genome shotgun (WGS) entry which is preliminary data.</text>
</comment>
<name>A0A839ALN0_9FLAO</name>
<dbReference type="RefSeq" id="WP_182123810.1">
    <property type="nucleotide sequence ID" value="NZ_JACGLS010000001.1"/>
</dbReference>
<organism evidence="1 2">
    <name type="scientific">Tenacibaculum pelagium</name>
    <dbReference type="NCBI Taxonomy" id="2759527"/>
    <lineage>
        <taxon>Bacteria</taxon>
        <taxon>Pseudomonadati</taxon>
        <taxon>Bacteroidota</taxon>
        <taxon>Flavobacteriia</taxon>
        <taxon>Flavobacteriales</taxon>
        <taxon>Flavobacteriaceae</taxon>
        <taxon>Tenacibaculum</taxon>
    </lineage>
</organism>
<dbReference type="Proteomes" id="UP000563906">
    <property type="component" value="Unassembled WGS sequence"/>
</dbReference>
<protein>
    <submittedName>
        <fullName evidence="1">Uncharacterized protein</fullName>
    </submittedName>
</protein>
<sequence length="313" mass="33789">MKTNLSFLLLILLNISLYAQVKIGDNPAVIHPNSILELESIDKALVISRMTNTQMNSVTPLRGALVFNTDQNCVFMYDGTAWRSLCNTGAGINVTTAATAPTSNNLGDFWINDSLNNATSIWDGLNWISIDNNPRRGNGAPNATLAPNPTAGDVYVDSANGNIYAYDGTTWINSNTTVSANNGLLIDATNTIQLGGVLINPTTIQTDATSTLAITGLEDGDTTQDDIVTVNRTTGQLRKVSAANLLTEEVTELTAIDGQLIFNNGFTLQSTDKVNVYRNGVRIDFTIVNNTTIEIEPEAICYAGDQIRIVQFY</sequence>
<keyword evidence="2" id="KW-1185">Reference proteome</keyword>
<dbReference type="EMBL" id="JACGLS010000001">
    <property type="protein sequence ID" value="MBA6155306.1"/>
    <property type="molecule type" value="Genomic_DNA"/>
</dbReference>
<evidence type="ECO:0000313" key="1">
    <source>
        <dbReference type="EMBL" id="MBA6155306.1"/>
    </source>
</evidence>
<dbReference type="SUPFAM" id="SSF75011">
    <property type="entry name" value="3-carboxy-cis,cis-mucoante lactonizing enzyme"/>
    <property type="match status" value="1"/>
</dbReference>